<proteinExistence type="predicted"/>
<dbReference type="PANTHER" id="PTHR39419:SF1">
    <property type="entry name" value="SLL0814 PROTEIN"/>
    <property type="match status" value="1"/>
</dbReference>
<feature type="transmembrane region" description="Helical" evidence="1">
    <location>
        <begin position="131"/>
        <end position="156"/>
    </location>
</feature>
<comment type="caution">
    <text evidence="2">The sequence shown here is derived from an EMBL/GenBank/DDBJ whole genome shotgun (WGS) entry which is preliminary data.</text>
</comment>
<dbReference type="AlphaFoldDB" id="A0A955L0Q9"/>
<evidence type="ECO:0000256" key="1">
    <source>
        <dbReference type="SAM" id="Phobius"/>
    </source>
</evidence>
<dbReference type="Pfam" id="PF04240">
    <property type="entry name" value="Caroten_synth"/>
    <property type="match status" value="1"/>
</dbReference>
<feature type="transmembrane region" description="Helical" evidence="1">
    <location>
        <begin position="7"/>
        <end position="24"/>
    </location>
</feature>
<evidence type="ECO:0000313" key="3">
    <source>
        <dbReference type="Proteomes" id="UP000745577"/>
    </source>
</evidence>
<feature type="transmembrane region" description="Helical" evidence="1">
    <location>
        <begin position="196"/>
        <end position="213"/>
    </location>
</feature>
<keyword evidence="1" id="KW-1133">Transmembrane helix</keyword>
<keyword evidence="1" id="KW-0472">Membrane</keyword>
<dbReference type="EMBL" id="JAGQLL010000063">
    <property type="protein sequence ID" value="MCA9380449.1"/>
    <property type="molecule type" value="Genomic_DNA"/>
</dbReference>
<name>A0A955L0Q9_9BACT</name>
<evidence type="ECO:0000313" key="2">
    <source>
        <dbReference type="EMBL" id="MCA9380449.1"/>
    </source>
</evidence>
<dbReference type="InterPro" id="IPR007354">
    <property type="entry name" value="CruF-like"/>
</dbReference>
<reference evidence="2" key="2">
    <citation type="journal article" date="2021" name="Microbiome">
        <title>Successional dynamics and alternative stable states in a saline activated sludge microbial community over 9 years.</title>
        <authorList>
            <person name="Wang Y."/>
            <person name="Ye J."/>
            <person name="Ju F."/>
            <person name="Liu L."/>
            <person name="Boyd J.A."/>
            <person name="Deng Y."/>
            <person name="Parks D.H."/>
            <person name="Jiang X."/>
            <person name="Yin X."/>
            <person name="Woodcroft B.J."/>
            <person name="Tyson G.W."/>
            <person name="Hugenholtz P."/>
            <person name="Polz M.F."/>
            <person name="Zhang T."/>
        </authorList>
    </citation>
    <scope>NUCLEOTIDE SEQUENCE</scope>
    <source>
        <strain evidence="2">HKST-UBA15</strain>
    </source>
</reference>
<feature type="transmembrane region" description="Helical" evidence="1">
    <location>
        <begin position="162"/>
        <end position="189"/>
    </location>
</feature>
<organism evidence="2 3">
    <name type="scientific">Candidatus Dojkabacteria bacterium</name>
    <dbReference type="NCBI Taxonomy" id="2099670"/>
    <lineage>
        <taxon>Bacteria</taxon>
        <taxon>Candidatus Dojkabacteria</taxon>
    </lineage>
</organism>
<reference evidence="2" key="1">
    <citation type="submission" date="2020-04" db="EMBL/GenBank/DDBJ databases">
        <authorList>
            <person name="Zhang T."/>
        </authorList>
    </citation>
    <scope>NUCLEOTIDE SEQUENCE</scope>
    <source>
        <strain evidence="2">HKST-UBA15</strain>
    </source>
</reference>
<accession>A0A955L0Q9</accession>
<keyword evidence="1" id="KW-0812">Transmembrane</keyword>
<sequence>MNISLKEFKAVLVINMISALLIFLTKDLSIFPIMLQIVLFLLGSTGFYLLYKSTNFKTTISIFIILGLYGLFIEATSIRTGFPYSRFEYSDLMGYKISNVVPYTVFLIWPTLVISAYSLSEFITKNRMNKIIVTTILLLLLDLVFDPVATSLGFWMWDKSGIYYGVPALNFVGWIFSSLVSAFIVNLFLKKHSLDNKYLILIYIGNLLLWTFLCIKLGMYIPVIISILIFIVLFKKFNLDK</sequence>
<feature type="transmembrane region" description="Helical" evidence="1">
    <location>
        <begin position="30"/>
        <end position="51"/>
    </location>
</feature>
<dbReference type="PANTHER" id="PTHR39419">
    <property type="entry name" value="SLL0814 PROTEIN"/>
    <property type="match status" value="1"/>
</dbReference>
<dbReference type="Proteomes" id="UP000745577">
    <property type="component" value="Unassembled WGS sequence"/>
</dbReference>
<protein>
    <submittedName>
        <fullName evidence="2">Carotenoid biosynthesis protein</fullName>
    </submittedName>
</protein>
<feature type="transmembrane region" description="Helical" evidence="1">
    <location>
        <begin position="219"/>
        <end position="237"/>
    </location>
</feature>
<feature type="transmembrane region" description="Helical" evidence="1">
    <location>
        <begin position="100"/>
        <end position="119"/>
    </location>
</feature>
<feature type="transmembrane region" description="Helical" evidence="1">
    <location>
        <begin position="58"/>
        <end position="80"/>
    </location>
</feature>
<gene>
    <name evidence="2" type="ORF">KC675_04690</name>
</gene>